<dbReference type="Gene3D" id="1.20.1740.10">
    <property type="entry name" value="Amino acid/polyamine transporter I"/>
    <property type="match status" value="1"/>
</dbReference>
<evidence type="ECO:0000313" key="12">
    <source>
        <dbReference type="Proteomes" id="UP001386955"/>
    </source>
</evidence>
<comment type="subcellular location">
    <subcellularLocation>
        <location evidence="1">Membrane</location>
        <topology evidence="1">Multi-pass membrane protein</topology>
    </subcellularLocation>
</comment>
<sequence>MDGKCTSEAGVTDRVSHTLESCKSQPAFKFPYSIEPMEPSSPPSEHRSYWRWSKRDFFPEKSFQNCQAYRAALAATCPRLKDRLLNRSSDARELHELPRASEHRMTRCLTWWDLTWLAFGSVVGSGIFVVTGQEARLRAGPAVVVSYAASGFSALLSSLCYTEFAVEVPVAGGSFSFLRIELGDLLAFVAAGNILLEALVGAAGLGRSWSSYFASIFSSNPDAFRILIPSFKQGFNTLDPIAVAVLLIANGIAVSGTRNTSIITWLSSIITVFIILFIVVTGFVHGKITNLTPFFPYGAGGVFNAAAVVYWSYTGFDMVATMAEETKNPSRDIPIGLVGSMSLITVIYCLMALSLVSMVNYTMIDVDAAYSVAFVQIGMPWAKYLVSICALKGMTTSLLVGSMGQARYTTQIARSHMIPPFFALVHPKTGTPVNATLLTTLCSSVVALFTSLDVLSSVFSISTLFIFMLMAIALLVRRYYVRESTAKGDLVRVLVCLMVIIGSSAVGTALWHYGKLGWIGYTLAACVWFLGTLGMSLLPKQRTPKVWGVPLVPWLPSLSVATNLFLIGSLGSEAFWRFFICTSVMFVYYFFVAVHATYDVEHQDNGKEEKDDGGVEDANQRVL</sequence>
<keyword evidence="4 9" id="KW-0812">Transmembrane</keyword>
<feature type="transmembrane region" description="Helical" evidence="9">
    <location>
        <begin position="235"/>
        <end position="256"/>
    </location>
</feature>
<keyword evidence="3" id="KW-0813">Transport</keyword>
<dbReference type="InterPro" id="IPR002293">
    <property type="entry name" value="AA/rel_permease1"/>
</dbReference>
<feature type="transmembrane region" description="Helical" evidence="9">
    <location>
        <begin position="142"/>
        <end position="165"/>
    </location>
</feature>
<evidence type="ECO:0000256" key="3">
    <source>
        <dbReference type="ARBA" id="ARBA00022448"/>
    </source>
</evidence>
<dbReference type="PANTHER" id="PTHR43243:SF62">
    <property type="entry name" value="CATIONIC AMINO ACID TRANSPORTER 8, VACUOLAR"/>
    <property type="match status" value="1"/>
</dbReference>
<name>A0AAN9T1W4_PSOTE</name>
<feature type="transmembrane region" description="Helical" evidence="9">
    <location>
        <begin position="185"/>
        <end position="205"/>
    </location>
</feature>
<feature type="transmembrane region" description="Helical" evidence="9">
    <location>
        <begin position="518"/>
        <end position="539"/>
    </location>
</feature>
<evidence type="ECO:0000256" key="7">
    <source>
        <dbReference type="ARBA" id="ARBA00023136"/>
    </source>
</evidence>
<dbReference type="GO" id="GO:0005886">
    <property type="term" value="C:plasma membrane"/>
    <property type="evidence" value="ECO:0007669"/>
    <property type="project" value="UniProtKB-ARBA"/>
</dbReference>
<dbReference type="PANTHER" id="PTHR43243">
    <property type="entry name" value="INNER MEMBRANE TRANSPORTER YGJI-RELATED"/>
    <property type="match status" value="1"/>
</dbReference>
<reference evidence="11 12" key="1">
    <citation type="submission" date="2024-01" db="EMBL/GenBank/DDBJ databases">
        <title>The genomes of 5 underutilized Papilionoideae crops provide insights into root nodulation and disease resistanc.</title>
        <authorList>
            <person name="Jiang F."/>
        </authorList>
    </citation>
    <scope>NUCLEOTIDE SEQUENCE [LARGE SCALE GENOMIC DNA]</scope>
    <source>
        <strain evidence="11">DUOXIRENSHENG_FW03</strain>
        <tissue evidence="11">Leaves</tissue>
    </source>
</reference>
<feature type="transmembrane region" description="Helical" evidence="9">
    <location>
        <begin position="551"/>
        <end position="570"/>
    </location>
</feature>
<feature type="compositionally biased region" description="Basic and acidic residues" evidence="8">
    <location>
        <begin position="604"/>
        <end position="613"/>
    </location>
</feature>
<evidence type="ECO:0000256" key="4">
    <source>
        <dbReference type="ARBA" id="ARBA00022692"/>
    </source>
</evidence>
<protein>
    <recommendedName>
        <fullName evidence="10">Cationic amino acid transporter C-terminal domain-containing protein</fullName>
    </recommendedName>
</protein>
<feature type="transmembrane region" description="Helical" evidence="9">
    <location>
        <begin position="458"/>
        <end position="477"/>
    </location>
</feature>
<dbReference type="AlphaFoldDB" id="A0AAN9T1W4"/>
<organism evidence="11 12">
    <name type="scientific">Psophocarpus tetragonolobus</name>
    <name type="common">Winged bean</name>
    <name type="synonym">Dolichos tetragonolobus</name>
    <dbReference type="NCBI Taxonomy" id="3891"/>
    <lineage>
        <taxon>Eukaryota</taxon>
        <taxon>Viridiplantae</taxon>
        <taxon>Streptophyta</taxon>
        <taxon>Embryophyta</taxon>
        <taxon>Tracheophyta</taxon>
        <taxon>Spermatophyta</taxon>
        <taxon>Magnoliopsida</taxon>
        <taxon>eudicotyledons</taxon>
        <taxon>Gunneridae</taxon>
        <taxon>Pentapetalae</taxon>
        <taxon>rosids</taxon>
        <taxon>fabids</taxon>
        <taxon>Fabales</taxon>
        <taxon>Fabaceae</taxon>
        <taxon>Papilionoideae</taxon>
        <taxon>50 kb inversion clade</taxon>
        <taxon>NPAAA clade</taxon>
        <taxon>indigoferoid/millettioid clade</taxon>
        <taxon>Phaseoleae</taxon>
        <taxon>Psophocarpus</taxon>
    </lineage>
</organism>
<accession>A0AAN9T1W4</accession>
<dbReference type="FunFam" id="1.20.1740.10:FF:000035">
    <property type="entry name" value="Cationic amino acid transporter 5"/>
    <property type="match status" value="1"/>
</dbReference>
<dbReference type="InterPro" id="IPR029485">
    <property type="entry name" value="CAT_C"/>
</dbReference>
<evidence type="ECO:0000256" key="5">
    <source>
        <dbReference type="ARBA" id="ARBA00022970"/>
    </source>
</evidence>
<dbReference type="Pfam" id="PF13520">
    <property type="entry name" value="AA_permease_2"/>
    <property type="match status" value="1"/>
</dbReference>
<feature type="transmembrane region" description="Helical" evidence="9">
    <location>
        <begin position="262"/>
        <end position="282"/>
    </location>
</feature>
<evidence type="ECO:0000313" key="11">
    <source>
        <dbReference type="EMBL" id="KAK7405393.1"/>
    </source>
</evidence>
<keyword evidence="12" id="KW-1185">Reference proteome</keyword>
<feature type="region of interest" description="Disordered" evidence="8">
    <location>
        <begin position="604"/>
        <end position="623"/>
    </location>
</feature>
<comment type="similarity">
    <text evidence="2">Belongs to the amino acid-polyamine-organocation (APC) superfamily. Cationic amino acid transporter (CAT) (TC 2.A.3.3) family.</text>
</comment>
<evidence type="ECO:0000256" key="6">
    <source>
        <dbReference type="ARBA" id="ARBA00022989"/>
    </source>
</evidence>
<proteinExistence type="inferred from homology"/>
<evidence type="ECO:0000256" key="1">
    <source>
        <dbReference type="ARBA" id="ARBA00004141"/>
    </source>
</evidence>
<evidence type="ECO:0000259" key="10">
    <source>
        <dbReference type="Pfam" id="PF13906"/>
    </source>
</evidence>
<keyword evidence="6 9" id="KW-1133">Transmembrane helix</keyword>
<feature type="transmembrane region" description="Helical" evidence="9">
    <location>
        <begin position="489"/>
        <end position="512"/>
    </location>
</feature>
<feature type="transmembrane region" description="Helical" evidence="9">
    <location>
        <begin position="333"/>
        <end position="356"/>
    </location>
</feature>
<gene>
    <name evidence="11" type="ORF">VNO78_06653</name>
</gene>
<keyword evidence="7 9" id="KW-0472">Membrane</keyword>
<dbReference type="EMBL" id="JAYMYS010000002">
    <property type="protein sequence ID" value="KAK7405393.1"/>
    <property type="molecule type" value="Genomic_DNA"/>
</dbReference>
<evidence type="ECO:0000256" key="2">
    <source>
        <dbReference type="ARBA" id="ARBA00008572"/>
    </source>
</evidence>
<feature type="transmembrane region" description="Helical" evidence="9">
    <location>
        <begin position="109"/>
        <end position="130"/>
    </location>
</feature>
<feature type="domain" description="Cationic amino acid transporter C-terminal" evidence="10">
    <location>
        <begin position="547"/>
        <end position="596"/>
    </location>
</feature>
<evidence type="ECO:0000256" key="9">
    <source>
        <dbReference type="SAM" id="Phobius"/>
    </source>
</evidence>
<dbReference type="Proteomes" id="UP001386955">
    <property type="component" value="Unassembled WGS sequence"/>
</dbReference>
<feature type="transmembrane region" description="Helical" evidence="9">
    <location>
        <begin position="294"/>
        <end position="313"/>
    </location>
</feature>
<dbReference type="Pfam" id="PF13906">
    <property type="entry name" value="AA_permease_C"/>
    <property type="match status" value="1"/>
</dbReference>
<evidence type="ECO:0000256" key="8">
    <source>
        <dbReference type="SAM" id="MobiDB-lite"/>
    </source>
</evidence>
<dbReference type="GO" id="GO:0015171">
    <property type="term" value="F:amino acid transmembrane transporter activity"/>
    <property type="evidence" value="ECO:0007669"/>
    <property type="project" value="TreeGrafter"/>
</dbReference>
<comment type="caution">
    <text evidence="11">The sequence shown here is derived from an EMBL/GenBank/DDBJ whole genome shotgun (WGS) entry which is preliminary data.</text>
</comment>
<feature type="transmembrane region" description="Helical" evidence="9">
    <location>
        <begin position="576"/>
        <end position="598"/>
    </location>
</feature>
<keyword evidence="5" id="KW-0029">Amino-acid transport</keyword>